<evidence type="ECO:0000313" key="2">
    <source>
        <dbReference type="Proteomes" id="UP000308600"/>
    </source>
</evidence>
<accession>A0ACD3ABZ0</accession>
<proteinExistence type="predicted"/>
<organism evidence="1 2">
    <name type="scientific">Pluteus cervinus</name>
    <dbReference type="NCBI Taxonomy" id="181527"/>
    <lineage>
        <taxon>Eukaryota</taxon>
        <taxon>Fungi</taxon>
        <taxon>Dikarya</taxon>
        <taxon>Basidiomycota</taxon>
        <taxon>Agaricomycotina</taxon>
        <taxon>Agaricomycetes</taxon>
        <taxon>Agaricomycetidae</taxon>
        <taxon>Agaricales</taxon>
        <taxon>Pluteineae</taxon>
        <taxon>Pluteaceae</taxon>
        <taxon>Pluteus</taxon>
    </lineage>
</organism>
<protein>
    <submittedName>
        <fullName evidence="1">Uncharacterized protein</fullName>
    </submittedName>
</protein>
<evidence type="ECO:0000313" key="1">
    <source>
        <dbReference type="EMBL" id="TFK62839.1"/>
    </source>
</evidence>
<dbReference type="Proteomes" id="UP000308600">
    <property type="component" value="Unassembled WGS sequence"/>
</dbReference>
<reference evidence="1 2" key="1">
    <citation type="journal article" date="2019" name="Nat. Ecol. Evol.">
        <title>Megaphylogeny resolves global patterns of mushroom evolution.</title>
        <authorList>
            <person name="Varga T."/>
            <person name="Krizsan K."/>
            <person name="Foldi C."/>
            <person name="Dima B."/>
            <person name="Sanchez-Garcia M."/>
            <person name="Sanchez-Ramirez S."/>
            <person name="Szollosi G.J."/>
            <person name="Szarkandi J.G."/>
            <person name="Papp V."/>
            <person name="Albert L."/>
            <person name="Andreopoulos W."/>
            <person name="Angelini C."/>
            <person name="Antonin V."/>
            <person name="Barry K.W."/>
            <person name="Bougher N.L."/>
            <person name="Buchanan P."/>
            <person name="Buyck B."/>
            <person name="Bense V."/>
            <person name="Catcheside P."/>
            <person name="Chovatia M."/>
            <person name="Cooper J."/>
            <person name="Damon W."/>
            <person name="Desjardin D."/>
            <person name="Finy P."/>
            <person name="Geml J."/>
            <person name="Haridas S."/>
            <person name="Hughes K."/>
            <person name="Justo A."/>
            <person name="Karasinski D."/>
            <person name="Kautmanova I."/>
            <person name="Kiss B."/>
            <person name="Kocsube S."/>
            <person name="Kotiranta H."/>
            <person name="LaButti K.M."/>
            <person name="Lechner B.E."/>
            <person name="Liimatainen K."/>
            <person name="Lipzen A."/>
            <person name="Lukacs Z."/>
            <person name="Mihaltcheva S."/>
            <person name="Morgado L.N."/>
            <person name="Niskanen T."/>
            <person name="Noordeloos M.E."/>
            <person name="Ohm R.A."/>
            <person name="Ortiz-Santana B."/>
            <person name="Ovrebo C."/>
            <person name="Racz N."/>
            <person name="Riley R."/>
            <person name="Savchenko A."/>
            <person name="Shiryaev A."/>
            <person name="Soop K."/>
            <person name="Spirin V."/>
            <person name="Szebenyi C."/>
            <person name="Tomsovsky M."/>
            <person name="Tulloss R.E."/>
            <person name="Uehling J."/>
            <person name="Grigoriev I.V."/>
            <person name="Vagvolgyi C."/>
            <person name="Papp T."/>
            <person name="Martin F.M."/>
            <person name="Miettinen O."/>
            <person name="Hibbett D.S."/>
            <person name="Nagy L.G."/>
        </authorList>
    </citation>
    <scope>NUCLEOTIDE SEQUENCE [LARGE SCALE GENOMIC DNA]</scope>
    <source>
        <strain evidence="1 2">NL-1719</strain>
    </source>
</reference>
<sequence length="346" mass="37591">MCFTPHSYTALARDLAQPPQPTFVQMANAVGSASFGSLTPQPPLESPPSNGHVVDHPPNTTFIPAGFPGPATEPTDTAQPDRPSYVSADGLTGPGVHAPVPIYASQGVDGRVNAPTPIPSRMPSWNAVLHASEPRDRVPNYPPPPYAPYAGPGVGRPSTNPTRVLLPFPAFVTTPADINFVRWRGNHGLLLLSENRIGQRIDGKPKFLRVRARVAIDRLRNVTSPGGPALCGALRLVPSQYSGRALDFHRSMEAICAMEAMIYTHHPRWFTFIRPYHQDQYQMSLLVLEDYPIHPIVLDSSGLVNPGVTGSLVGQEVDAVFICYQFMAPGHRLISLALLVELQLID</sequence>
<dbReference type="EMBL" id="ML208556">
    <property type="protein sequence ID" value="TFK62839.1"/>
    <property type="molecule type" value="Genomic_DNA"/>
</dbReference>
<gene>
    <name evidence="1" type="ORF">BDN72DRAFT_902897</name>
</gene>
<name>A0ACD3ABZ0_9AGAR</name>
<keyword evidence="2" id="KW-1185">Reference proteome</keyword>